<dbReference type="EnsemblProtists" id="EOD21106">
    <property type="protein sequence ID" value="EOD21106"/>
    <property type="gene ID" value="EMIHUDRAFT_241658"/>
</dbReference>
<dbReference type="AlphaFoldDB" id="A0A0D3JC71"/>
<dbReference type="HOGENOM" id="CLU_536869_0_0_1"/>
<evidence type="ECO:0000256" key="2">
    <source>
        <dbReference type="ARBA" id="ARBA00010278"/>
    </source>
</evidence>
<evidence type="ECO:0000256" key="7">
    <source>
        <dbReference type="ARBA" id="ARBA00023277"/>
    </source>
</evidence>
<evidence type="ECO:0000256" key="4">
    <source>
        <dbReference type="ARBA" id="ARBA00022651"/>
    </source>
</evidence>
<evidence type="ECO:0000313" key="11">
    <source>
        <dbReference type="Proteomes" id="UP000013827"/>
    </source>
</evidence>
<dbReference type="eggNOG" id="ENOG502QU71">
    <property type="taxonomic scope" value="Eukaryota"/>
</dbReference>
<comment type="subcellular location">
    <subcellularLocation>
        <location evidence="1">Secreted</location>
    </subcellularLocation>
</comment>
<dbReference type="RefSeq" id="XP_005773535.1">
    <property type="nucleotide sequence ID" value="XM_005773478.1"/>
</dbReference>
<protein>
    <recommendedName>
        <fullName evidence="12">Feruloyl esterase</fullName>
    </recommendedName>
</protein>
<evidence type="ECO:0000256" key="5">
    <source>
        <dbReference type="ARBA" id="ARBA00022729"/>
    </source>
</evidence>
<comment type="similarity">
    <text evidence="2">Belongs to the faeC family.</text>
</comment>
<dbReference type="STRING" id="2903.R1EDM5"/>
<dbReference type="InterPro" id="IPR043595">
    <property type="entry name" value="FaeB/C/D"/>
</dbReference>
<keyword evidence="3" id="KW-0964">Secreted</keyword>
<keyword evidence="7" id="KW-0119">Carbohydrate metabolism</keyword>
<reference evidence="10" key="2">
    <citation type="submission" date="2024-10" db="UniProtKB">
        <authorList>
            <consortium name="EnsemblProtists"/>
        </authorList>
    </citation>
    <scope>IDENTIFICATION</scope>
</reference>
<dbReference type="PANTHER" id="PTHR38050">
    <property type="match status" value="1"/>
</dbReference>
<evidence type="ECO:0000256" key="6">
    <source>
        <dbReference type="ARBA" id="ARBA00022801"/>
    </source>
</evidence>
<dbReference type="InterPro" id="IPR029058">
    <property type="entry name" value="AB_hydrolase_fold"/>
</dbReference>
<proteinExistence type="inferred from homology"/>
<evidence type="ECO:0000313" key="10">
    <source>
        <dbReference type="EnsemblProtists" id="EOD21106"/>
    </source>
</evidence>
<evidence type="ECO:0000256" key="8">
    <source>
        <dbReference type="ARBA" id="ARBA00023326"/>
    </source>
</evidence>
<dbReference type="GO" id="GO:0005576">
    <property type="term" value="C:extracellular region"/>
    <property type="evidence" value="ECO:0007669"/>
    <property type="project" value="UniProtKB-SubCell"/>
</dbReference>
<dbReference type="GO" id="GO:0045493">
    <property type="term" value="P:xylan catabolic process"/>
    <property type="evidence" value="ECO:0007669"/>
    <property type="project" value="UniProtKB-KW"/>
</dbReference>
<dbReference type="Gene3D" id="3.40.50.1820">
    <property type="entry name" value="alpha/beta hydrolase"/>
    <property type="match status" value="1"/>
</dbReference>
<keyword evidence="8" id="KW-0624">Polysaccharide degradation</keyword>
<name>A0A0D3JC71_EMIH1</name>
<comment type="function">
    <text evidence="9">Involved in degradation of plant cell walls. Hydrolyzes the feruloyl-arabinose ester bond in arabinoxylans, and the feruloyl-galactose ester bond in pectin. Active against paranitrophenyl-acetate, methyl ferulate and wheat arabinoxylan.</text>
</comment>
<keyword evidence="11" id="KW-1185">Reference proteome</keyword>
<dbReference type="GO" id="GO:0030600">
    <property type="term" value="F:feruloyl esterase activity"/>
    <property type="evidence" value="ECO:0007669"/>
    <property type="project" value="InterPro"/>
</dbReference>
<dbReference type="PaxDb" id="2903-EOD21106"/>
<keyword evidence="4" id="KW-0858">Xylan degradation</keyword>
<reference evidence="11" key="1">
    <citation type="journal article" date="2013" name="Nature">
        <title>Pan genome of the phytoplankton Emiliania underpins its global distribution.</title>
        <authorList>
            <person name="Read B.A."/>
            <person name="Kegel J."/>
            <person name="Klute M.J."/>
            <person name="Kuo A."/>
            <person name="Lefebvre S.C."/>
            <person name="Maumus F."/>
            <person name="Mayer C."/>
            <person name="Miller J."/>
            <person name="Monier A."/>
            <person name="Salamov A."/>
            <person name="Young J."/>
            <person name="Aguilar M."/>
            <person name="Claverie J.M."/>
            <person name="Frickenhaus S."/>
            <person name="Gonzalez K."/>
            <person name="Herman E.K."/>
            <person name="Lin Y.C."/>
            <person name="Napier J."/>
            <person name="Ogata H."/>
            <person name="Sarno A.F."/>
            <person name="Shmutz J."/>
            <person name="Schroeder D."/>
            <person name="de Vargas C."/>
            <person name="Verret F."/>
            <person name="von Dassow P."/>
            <person name="Valentin K."/>
            <person name="Van de Peer Y."/>
            <person name="Wheeler G."/>
            <person name="Dacks J.B."/>
            <person name="Delwiche C.F."/>
            <person name="Dyhrman S.T."/>
            <person name="Glockner G."/>
            <person name="John U."/>
            <person name="Richards T."/>
            <person name="Worden A.Z."/>
            <person name="Zhang X."/>
            <person name="Grigoriev I.V."/>
            <person name="Allen A.E."/>
            <person name="Bidle K."/>
            <person name="Borodovsky M."/>
            <person name="Bowler C."/>
            <person name="Brownlee C."/>
            <person name="Cock J.M."/>
            <person name="Elias M."/>
            <person name="Gladyshev V.N."/>
            <person name="Groth M."/>
            <person name="Guda C."/>
            <person name="Hadaegh A."/>
            <person name="Iglesias-Rodriguez M.D."/>
            <person name="Jenkins J."/>
            <person name="Jones B.M."/>
            <person name="Lawson T."/>
            <person name="Leese F."/>
            <person name="Lindquist E."/>
            <person name="Lobanov A."/>
            <person name="Lomsadze A."/>
            <person name="Malik S.B."/>
            <person name="Marsh M.E."/>
            <person name="Mackinder L."/>
            <person name="Mock T."/>
            <person name="Mueller-Roeber B."/>
            <person name="Pagarete A."/>
            <person name="Parker M."/>
            <person name="Probert I."/>
            <person name="Quesneville H."/>
            <person name="Raines C."/>
            <person name="Rensing S.A."/>
            <person name="Riano-Pachon D.M."/>
            <person name="Richier S."/>
            <person name="Rokitta S."/>
            <person name="Shiraiwa Y."/>
            <person name="Soanes D.M."/>
            <person name="van der Giezen M."/>
            <person name="Wahlund T.M."/>
            <person name="Williams B."/>
            <person name="Wilson W."/>
            <person name="Wolfe G."/>
            <person name="Wurch L.L."/>
        </authorList>
    </citation>
    <scope>NUCLEOTIDE SEQUENCE</scope>
</reference>
<keyword evidence="5" id="KW-0732">Signal</keyword>
<evidence type="ECO:0000256" key="9">
    <source>
        <dbReference type="ARBA" id="ARBA00025250"/>
    </source>
</evidence>
<dbReference type="Proteomes" id="UP000013827">
    <property type="component" value="Unassembled WGS sequence"/>
</dbReference>
<evidence type="ECO:0000256" key="1">
    <source>
        <dbReference type="ARBA" id="ARBA00004613"/>
    </source>
</evidence>
<keyword evidence="6" id="KW-0378">Hydrolase</keyword>
<organism evidence="10 11">
    <name type="scientific">Emiliania huxleyi (strain CCMP1516)</name>
    <dbReference type="NCBI Taxonomy" id="280463"/>
    <lineage>
        <taxon>Eukaryota</taxon>
        <taxon>Haptista</taxon>
        <taxon>Haptophyta</taxon>
        <taxon>Prymnesiophyceae</taxon>
        <taxon>Isochrysidales</taxon>
        <taxon>Noelaerhabdaceae</taxon>
        <taxon>Emiliania</taxon>
    </lineage>
</organism>
<evidence type="ECO:0008006" key="12">
    <source>
        <dbReference type="Google" id="ProtNLM"/>
    </source>
</evidence>
<evidence type="ECO:0000256" key="3">
    <source>
        <dbReference type="ARBA" id="ARBA00022525"/>
    </source>
</evidence>
<dbReference type="SUPFAM" id="SSF53474">
    <property type="entry name" value="alpha/beta-Hydrolases"/>
    <property type="match status" value="1"/>
</dbReference>
<dbReference type="KEGG" id="ehx:EMIHUDRAFT_241658"/>
<accession>A0A0D3JC71</accession>
<dbReference type="PANTHER" id="PTHR38050:SF1">
    <property type="entry name" value="FERULOYL ESTERASE C"/>
    <property type="match status" value="1"/>
</dbReference>
<dbReference type="GeneID" id="17266651"/>
<sequence>MLPATKRLTPLLGLRQIALLAATAVTILLLRDDAVELQSSDPPERAYAVTFNVTVAGDVEDFDSAAFRVALVGTLSLQSVFDVNLRVSPGSVLVQVQVSVETKEDADALARPDVILDTEYGLRDGIPFVVSRVETSIRFSGDGIGDGFTVVFLPAGTDSCLPNPNIGGVGGAAQVYGNSNSRDQWAVIEDGKARFTLGDCSDEDDTAQDGSVARRILCASNAIYKVCILDRNCTNSEENSGCEVDASYTYTNAKVSVNGCGSSPSPGSGEYDIDVGGTARRFRLNLPSDYDSNLPHKLLMVWHGLGGTADQTADGYFGRGPSYQGLWDQSDGRAIFVAGQGLSANGGGAGWPNSGGRDIAFVRAMLAKLKSDYCIDETRVFSTGISYGGIMSNTVGCQLGDQVRAIAPIMGNGPYSFFGGAGCTGQVAAWLTHGSADAIVSYASGQASRDHWKEANGCADTSVVTGIDACVEYNGCDEGYPVVWCPTSLGHSTPAFAPSSIWEFFDRF</sequence>